<dbReference type="InterPro" id="IPR036097">
    <property type="entry name" value="HisK_dim/P_sf"/>
</dbReference>
<keyword evidence="9" id="KW-0472">Membrane</keyword>
<keyword evidence="7" id="KW-0067">ATP-binding</keyword>
<dbReference type="eggNOG" id="COG4191">
    <property type="taxonomic scope" value="Bacteria"/>
</dbReference>
<proteinExistence type="predicted"/>
<evidence type="ECO:0000313" key="11">
    <source>
        <dbReference type="EMBL" id="CAG36218.1"/>
    </source>
</evidence>
<dbReference type="InterPro" id="IPR036890">
    <property type="entry name" value="HATPase_C_sf"/>
</dbReference>
<dbReference type="SUPFAM" id="SSF55874">
    <property type="entry name" value="ATPase domain of HSP90 chaperone/DNA topoisomerase II/histidine kinase"/>
    <property type="match status" value="1"/>
</dbReference>
<evidence type="ECO:0000256" key="2">
    <source>
        <dbReference type="ARBA" id="ARBA00012438"/>
    </source>
</evidence>
<dbReference type="HOGENOM" id="CLU_023166_1_0_7"/>
<evidence type="ECO:0000256" key="7">
    <source>
        <dbReference type="ARBA" id="ARBA00022840"/>
    </source>
</evidence>
<keyword evidence="4" id="KW-0808">Transferase</keyword>
<dbReference type="GO" id="GO:0000155">
    <property type="term" value="F:phosphorelay sensor kinase activity"/>
    <property type="evidence" value="ECO:0007669"/>
    <property type="project" value="InterPro"/>
</dbReference>
<dbReference type="CDD" id="cd00082">
    <property type="entry name" value="HisKA"/>
    <property type="match status" value="1"/>
</dbReference>
<dbReference type="KEGG" id="dps:DP1489"/>
<dbReference type="InterPro" id="IPR003594">
    <property type="entry name" value="HATPase_dom"/>
</dbReference>
<dbReference type="AlphaFoldDB" id="Q6AN56"/>
<dbReference type="Pfam" id="PF02518">
    <property type="entry name" value="HATPase_c"/>
    <property type="match status" value="1"/>
</dbReference>
<gene>
    <name evidence="11" type="ordered locus">DP1489</name>
</gene>
<evidence type="ECO:0000259" key="10">
    <source>
        <dbReference type="PROSITE" id="PS50109"/>
    </source>
</evidence>
<dbReference type="InterPro" id="IPR004358">
    <property type="entry name" value="Sig_transdc_His_kin-like_C"/>
</dbReference>
<evidence type="ECO:0000256" key="3">
    <source>
        <dbReference type="ARBA" id="ARBA00022553"/>
    </source>
</evidence>
<dbReference type="PANTHER" id="PTHR43065:SF46">
    <property type="entry name" value="C4-DICARBOXYLATE TRANSPORT SENSOR PROTEIN DCTB"/>
    <property type="match status" value="1"/>
</dbReference>
<keyword evidence="5" id="KW-0547">Nucleotide-binding</keyword>
<evidence type="ECO:0000256" key="4">
    <source>
        <dbReference type="ARBA" id="ARBA00022679"/>
    </source>
</evidence>
<organism evidence="11 12">
    <name type="scientific">Desulfotalea psychrophila (strain LSv54 / DSM 12343)</name>
    <dbReference type="NCBI Taxonomy" id="177439"/>
    <lineage>
        <taxon>Bacteria</taxon>
        <taxon>Pseudomonadati</taxon>
        <taxon>Thermodesulfobacteriota</taxon>
        <taxon>Desulfobulbia</taxon>
        <taxon>Desulfobulbales</taxon>
        <taxon>Desulfocapsaceae</taxon>
        <taxon>Desulfotalea</taxon>
    </lineage>
</organism>
<keyword evidence="9" id="KW-0812">Transmembrane</keyword>
<evidence type="ECO:0000256" key="5">
    <source>
        <dbReference type="ARBA" id="ARBA00022741"/>
    </source>
</evidence>
<evidence type="ECO:0000256" key="8">
    <source>
        <dbReference type="ARBA" id="ARBA00023012"/>
    </source>
</evidence>
<dbReference type="EC" id="2.7.13.3" evidence="2"/>
<feature type="transmembrane region" description="Helical" evidence="9">
    <location>
        <begin position="35"/>
        <end position="56"/>
    </location>
</feature>
<evidence type="ECO:0000256" key="1">
    <source>
        <dbReference type="ARBA" id="ARBA00000085"/>
    </source>
</evidence>
<keyword evidence="8" id="KW-0902">Two-component regulatory system</keyword>
<dbReference type="SMART" id="SM00387">
    <property type="entry name" value="HATPase_c"/>
    <property type="match status" value="1"/>
</dbReference>
<dbReference type="GO" id="GO:0005524">
    <property type="term" value="F:ATP binding"/>
    <property type="evidence" value="ECO:0007669"/>
    <property type="project" value="UniProtKB-KW"/>
</dbReference>
<dbReference type="PRINTS" id="PR00344">
    <property type="entry name" value="BCTRLSENSOR"/>
</dbReference>
<dbReference type="CDD" id="cd18773">
    <property type="entry name" value="PDC1_HK_sensor"/>
    <property type="match status" value="1"/>
</dbReference>
<keyword evidence="12" id="KW-1185">Reference proteome</keyword>
<dbReference type="Gene3D" id="3.30.450.20">
    <property type="entry name" value="PAS domain"/>
    <property type="match status" value="1"/>
</dbReference>
<dbReference type="Gene3D" id="3.30.565.10">
    <property type="entry name" value="Histidine kinase-like ATPase, C-terminal domain"/>
    <property type="match status" value="1"/>
</dbReference>
<dbReference type="InterPro" id="IPR003661">
    <property type="entry name" value="HisK_dim/P_dom"/>
</dbReference>
<dbReference type="InterPro" id="IPR005467">
    <property type="entry name" value="His_kinase_dom"/>
</dbReference>
<dbReference type="OrthoDB" id="9777714at2"/>
<accession>Q6AN56</accession>
<reference evidence="12" key="1">
    <citation type="journal article" date="2004" name="Environ. Microbiol.">
        <title>The genome of Desulfotalea psychrophila, a sulfate-reducing bacterium from permanently cold Arctic sediments.</title>
        <authorList>
            <person name="Rabus R."/>
            <person name="Ruepp A."/>
            <person name="Frickey T."/>
            <person name="Rattei T."/>
            <person name="Fartmann B."/>
            <person name="Stark M."/>
            <person name="Bauer M."/>
            <person name="Zibat A."/>
            <person name="Lombardot T."/>
            <person name="Becker I."/>
            <person name="Amann J."/>
            <person name="Gellner K."/>
            <person name="Teeling H."/>
            <person name="Leuschner W.D."/>
            <person name="Gloeckner F.-O."/>
            <person name="Lupas A.N."/>
            <person name="Amann R."/>
            <person name="Klenk H.-P."/>
        </authorList>
    </citation>
    <scope>NUCLEOTIDE SEQUENCE [LARGE SCALE GENOMIC DNA]</scope>
    <source>
        <strain evidence="12">DSM 12343 / LSv54</strain>
    </source>
</reference>
<protein>
    <recommendedName>
        <fullName evidence="2">histidine kinase</fullName>
        <ecNumber evidence="2">2.7.13.3</ecNumber>
    </recommendedName>
</protein>
<dbReference type="EMBL" id="CR522870">
    <property type="protein sequence ID" value="CAG36218.1"/>
    <property type="molecule type" value="Genomic_DNA"/>
</dbReference>
<comment type="catalytic activity">
    <reaction evidence="1">
        <text>ATP + protein L-histidine = ADP + protein N-phospho-L-histidine.</text>
        <dbReference type="EC" id="2.7.13.3"/>
    </reaction>
</comment>
<keyword evidence="9" id="KW-1133">Transmembrane helix</keyword>
<name>Q6AN56_DESPS</name>
<dbReference type="STRING" id="177439.DP1489"/>
<dbReference type="Gene3D" id="1.10.287.130">
    <property type="match status" value="1"/>
</dbReference>
<dbReference type="Proteomes" id="UP000000602">
    <property type="component" value="Chromosome"/>
</dbReference>
<feature type="domain" description="Histidine kinase" evidence="10">
    <location>
        <begin position="352"/>
        <end position="567"/>
    </location>
</feature>
<dbReference type="PANTHER" id="PTHR43065">
    <property type="entry name" value="SENSOR HISTIDINE KINASE"/>
    <property type="match status" value="1"/>
</dbReference>
<feature type="transmembrane region" description="Helical" evidence="9">
    <location>
        <begin position="297"/>
        <end position="319"/>
    </location>
</feature>
<dbReference type="SMART" id="SM00388">
    <property type="entry name" value="HisKA"/>
    <property type="match status" value="1"/>
</dbReference>
<evidence type="ECO:0000313" key="12">
    <source>
        <dbReference type="Proteomes" id="UP000000602"/>
    </source>
</evidence>
<evidence type="ECO:0000256" key="9">
    <source>
        <dbReference type="SAM" id="Phobius"/>
    </source>
</evidence>
<sequence>MNFFMTFIKKITPKLLSSQAREEAGGRDYRRLRQLLFFTMLLIAWGPALLISLLSYQNYVSLLQTEEQAQIKWRLDGSVGSLTAMIDNVKSVVYFISINDTFQDLTEDGNIDSLLALIKQQYNFIADIGVIDDTGIQQAYSGPYGLYGEDYSREDWLEIVTKKGLYISQVYLGHRKVPHFAIAVSSYDPIRQKLWILRATINATSLEKIVQTIKTKASEDLFLIDDNNIIQTASTIFGPPLSKYDPDILHPSNKNNSATHAHSLYAIGKIINSPWSLVLIEKKYLAHKQWTSFCTRLFLILSACLLTSTAVVYAIACALKDLIRKTDDIQIALLQEAEHTDKLASIGRLAAGVGHEINNPLAIVNQKNGLAEDLLSLSPDFEHRAAISKCLKSIDQNIERCKTITHRLLGFARRGEVELREVQINDIIRDVLSFLENSIMYSKINLVLRLEGGLPDVYGNNVQLQQVFLNIINNAIDATPDDGNITITTHLLAEEVQIIIQDTGEGISKEYLPHIFEPFFTTKETGKGTGLGLSITYGLVKKMGGDIIVQSHIGGGTAFTITIPALGKNEEN</sequence>
<keyword evidence="6 11" id="KW-0418">Kinase</keyword>
<evidence type="ECO:0000256" key="6">
    <source>
        <dbReference type="ARBA" id="ARBA00022777"/>
    </source>
</evidence>
<dbReference type="SUPFAM" id="SSF47384">
    <property type="entry name" value="Homodimeric domain of signal transducing histidine kinase"/>
    <property type="match status" value="1"/>
</dbReference>
<keyword evidence="3" id="KW-0597">Phosphoprotein</keyword>
<dbReference type="PROSITE" id="PS50109">
    <property type="entry name" value="HIS_KIN"/>
    <property type="match status" value="1"/>
</dbReference>